<name>A0A562SS41_CHIJA</name>
<sequence>MAQRFVTIWLYHLVTDWLTIRRPDLRQQPFVLAAPDHGRMVITAASTAAQAQGIYAGMVLADARAILPALQVFNDRPGLAEELLQALAKWCIRYTPFAAIDPPDGLILDASGCAHLWGGEAPYLEAIITRLQAFGYQARAAMAGTIGTAWAVSRFGSAHFMIDSGKEQEALLYLPPAALRLEQETVERLQKLGLVNVSHFINMPRTALRRRFGQELLQRLDQALGREEESIQPLEPVQPFQERLPCLEPILTATGIEIALQRLLEALCNRLRREGKGLRTAVLKAFRVDGRVVQVSIGTNGASHNADHLFKLFAHKIPTIEPALGIELFVLEAPKTDALSPQQETLWTGGCGLESPRLSELVDRLANKLGAHCIHRYLPQEHYWPERSARPAASLDEKPATAWRSDVLRPVRLLPEPERITVAAPIPDYPPMLFRYQGQVHRVRRADGPERIEREWWLEAGPHRDYYVVEDEAGRRYWIFRSGHYDGSRPHWFLHGFFA</sequence>
<dbReference type="OrthoDB" id="625722at2"/>
<evidence type="ECO:0000313" key="5">
    <source>
        <dbReference type="Proteomes" id="UP000316778"/>
    </source>
</evidence>
<dbReference type="Gene3D" id="3.40.1170.60">
    <property type="match status" value="1"/>
</dbReference>
<dbReference type="Proteomes" id="UP000316778">
    <property type="component" value="Unassembled WGS sequence"/>
</dbReference>
<dbReference type="Gene3D" id="3.30.70.270">
    <property type="match status" value="1"/>
</dbReference>
<dbReference type="InterPro" id="IPR043502">
    <property type="entry name" value="DNA/RNA_pol_sf"/>
</dbReference>
<evidence type="ECO:0000259" key="3">
    <source>
        <dbReference type="PROSITE" id="PS50173"/>
    </source>
</evidence>
<feature type="domain" description="UmuC" evidence="3">
    <location>
        <begin position="22"/>
        <end position="72"/>
    </location>
</feature>
<dbReference type="InterPro" id="IPR001126">
    <property type="entry name" value="UmuC"/>
</dbReference>
<dbReference type="CDD" id="cd03468">
    <property type="entry name" value="PolY_like"/>
    <property type="match status" value="1"/>
</dbReference>
<keyword evidence="2" id="KW-0227">DNA damage</keyword>
<dbReference type="SUPFAM" id="SSF56672">
    <property type="entry name" value="DNA/RNA polymerases"/>
    <property type="match status" value="1"/>
</dbReference>
<evidence type="ECO:0000256" key="2">
    <source>
        <dbReference type="ARBA" id="ARBA00022763"/>
    </source>
</evidence>
<dbReference type="InterPro" id="IPR043128">
    <property type="entry name" value="Rev_trsase/Diguanyl_cyclase"/>
</dbReference>
<gene>
    <name evidence="4" type="ORF">LX66_4423</name>
</gene>
<dbReference type="AlphaFoldDB" id="A0A562SS41"/>
<comment type="similarity">
    <text evidence="1">Belongs to the DNA polymerase type-Y family.</text>
</comment>
<dbReference type="PANTHER" id="PTHR35369">
    <property type="entry name" value="BLR3025 PROTEIN-RELATED"/>
    <property type="match status" value="1"/>
</dbReference>
<evidence type="ECO:0000313" key="4">
    <source>
        <dbReference type="EMBL" id="TWI84061.1"/>
    </source>
</evidence>
<dbReference type="EMBL" id="VLLG01000005">
    <property type="protein sequence ID" value="TWI84061.1"/>
    <property type="molecule type" value="Genomic_DNA"/>
</dbReference>
<protein>
    <submittedName>
        <fullName evidence="4">Protein ImuB</fullName>
    </submittedName>
</protein>
<proteinExistence type="inferred from homology"/>
<dbReference type="PANTHER" id="PTHR35369:SF2">
    <property type="entry name" value="BLR3025 PROTEIN"/>
    <property type="match status" value="1"/>
</dbReference>
<reference evidence="4 5" key="1">
    <citation type="journal article" date="2013" name="Stand. Genomic Sci.">
        <title>Genomic Encyclopedia of Type Strains, Phase I: The one thousand microbial genomes (KMG-I) project.</title>
        <authorList>
            <person name="Kyrpides N.C."/>
            <person name="Woyke T."/>
            <person name="Eisen J.A."/>
            <person name="Garrity G."/>
            <person name="Lilburn T.G."/>
            <person name="Beck B.J."/>
            <person name="Whitman W.B."/>
            <person name="Hugenholtz P."/>
            <person name="Klenk H.P."/>
        </authorList>
    </citation>
    <scope>NUCLEOTIDE SEQUENCE [LARGE SCALE GENOMIC DNA]</scope>
    <source>
        <strain evidence="4 5">DSM 13484</strain>
    </source>
</reference>
<dbReference type="InterPro" id="IPR050356">
    <property type="entry name" value="SulA_CellDiv_inhibitor"/>
</dbReference>
<evidence type="ECO:0000256" key="1">
    <source>
        <dbReference type="ARBA" id="ARBA00010945"/>
    </source>
</evidence>
<organism evidence="4 5">
    <name type="scientific">Chitinophaga japonensis</name>
    <name type="common">Flexibacter japonensis</name>
    <dbReference type="NCBI Taxonomy" id="104662"/>
    <lineage>
        <taxon>Bacteria</taxon>
        <taxon>Pseudomonadati</taxon>
        <taxon>Bacteroidota</taxon>
        <taxon>Chitinophagia</taxon>
        <taxon>Chitinophagales</taxon>
        <taxon>Chitinophagaceae</taxon>
        <taxon>Chitinophaga</taxon>
    </lineage>
</organism>
<dbReference type="RefSeq" id="WP_145717590.1">
    <property type="nucleotide sequence ID" value="NZ_BAAAFY010000002.1"/>
</dbReference>
<keyword evidence="5" id="KW-1185">Reference proteome</keyword>
<dbReference type="Pfam" id="PF00817">
    <property type="entry name" value="IMS"/>
    <property type="match status" value="1"/>
</dbReference>
<accession>A0A562SS41</accession>
<comment type="caution">
    <text evidence="4">The sequence shown here is derived from an EMBL/GenBank/DDBJ whole genome shotgun (WGS) entry which is preliminary data.</text>
</comment>
<dbReference type="GO" id="GO:0006281">
    <property type="term" value="P:DNA repair"/>
    <property type="evidence" value="ECO:0007669"/>
    <property type="project" value="InterPro"/>
</dbReference>
<dbReference type="PROSITE" id="PS50173">
    <property type="entry name" value="UMUC"/>
    <property type="match status" value="1"/>
</dbReference>